<comment type="caution">
    <text evidence="1">The sequence shown here is derived from an EMBL/GenBank/DDBJ whole genome shotgun (WGS) entry which is preliminary data.</text>
</comment>
<dbReference type="InterPro" id="IPR012347">
    <property type="entry name" value="Ferritin-like"/>
</dbReference>
<keyword evidence="2" id="KW-1185">Reference proteome</keyword>
<protein>
    <submittedName>
        <fullName evidence="1">Uncharacterized protein</fullName>
    </submittedName>
</protein>
<dbReference type="InterPro" id="IPR009078">
    <property type="entry name" value="Ferritin-like_SF"/>
</dbReference>
<evidence type="ECO:0000313" key="2">
    <source>
        <dbReference type="Proteomes" id="UP001208570"/>
    </source>
</evidence>
<dbReference type="Proteomes" id="UP001208570">
    <property type="component" value="Unassembled WGS sequence"/>
</dbReference>
<proteinExistence type="predicted"/>
<organism evidence="1 2">
    <name type="scientific">Paralvinella palmiformis</name>
    <dbReference type="NCBI Taxonomy" id="53620"/>
    <lineage>
        <taxon>Eukaryota</taxon>
        <taxon>Metazoa</taxon>
        <taxon>Spiralia</taxon>
        <taxon>Lophotrochozoa</taxon>
        <taxon>Annelida</taxon>
        <taxon>Polychaeta</taxon>
        <taxon>Sedentaria</taxon>
        <taxon>Canalipalpata</taxon>
        <taxon>Terebellida</taxon>
        <taxon>Terebelliformia</taxon>
        <taxon>Alvinellidae</taxon>
        <taxon>Paralvinella</taxon>
    </lineage>
</organism>
<evidence type="ECO:0000313" key="1">
    <source>
        <dbReference type="EMBL" id="KAK2145896.1"/>
    </source>
</evidence>
<dbReference type="Gene3D" id="1.20.1260.10">
    <property type="match status" value="1"/>
</dbReference>
<sequence>MDAGFKLLASFSFMKQSSEWYVDVKYDVIVYLLTDDFLQDQVKIIKMVSDMISNVKRVGAGLGVYMFDKNLEDKISRIAMKPATPDAAADNCDGGKAKDSFGHYNGLGQ</sequence>
<reference evidence="1" key="1">
    <citation type="journal article" date="2023" name="Mol. Biol. Evol.">
        <title>Third-Generation Sequencing Reveals the Adaptive Role of the Epigenome in Three Deep-Sea Polychaetes.</title>
        <authorList>
            <person name="Perez M."/>
            <person name="Aroh O."/>
            <person name="Sun Y."/>
            <person name="Lan Y."/>
            <person name="Juniper S.K."/>
            <person name="Young C.R."/>
            <person name="Angers B."/>
            <person name="Qian P.Y."/>
        </authorList>
    </citation>
    <scope>NUCLEOTIDE SEQUENCE</scope>
    <source>
        <strain evidence="1">P08H-3</strain>
    </source>
</reference>
<dbReference type="EMBL" id="JAODUP010000648">
    <property type="protein sequence ID" value="KAK2145896.1"/>
    <property type="molecule type" value="Genomic_DNA"/>
</dbReference>
<dbReference type="SUPFAM" id="SSF47240">
    <property type="entry name" value="Ferritin-like"/>
    <property type="match status" value="1"/>
</dbReference>
<dbReference type="AlphaFoldDB" id="A0AAD9J4H7"/>
<accession>A0AAD9J4H7</accession>
<name>A0AAD9J4H7_9ANNE</name>
<gene>
    <name evidence="1" type="ORF">LSH36_648g00018</name>
</gene>